<keyword evidence="6" id="KW-0464">Manganese</keyword>
<organism evidence="8">
    <name type="scientific">uncultured Aureispira sp</name>
    <dbReference type="NCBI Taxonomy" id="1331704"/>
    <lineage>
        <taxon>Bacteria</taxon>
        <taxon>Pseudomonadati</taxon>
        <taxon>Bacteroidota</taxon>
        <taxon>Saprospiria</taxon>
        <taxon>Saprospirales</taxon>
        <taxon>Saprospiraceae</taxon>
        <taxon>Aureispira</taxon>
        <taxon>environmental samples</taxon>
    </lineage>
</organism>
<gene>
    <name evidence="8" type="ORF">HELGO_WM26899</name>
</gene>
<accession>A0A6S6UK80</accession>
<protein>
    <submittedName>
        <fullName evidence="8">UDP-2,3-diacylglucosamine diphosphatase (EC)</fullName>
        <ecNumber evidence="8">3.6.1.54</ecNumber>
    </submittedName>
</protein>
<dbReference type="PANTHER" id="PTHR34990">
    <property type="entry name" value="UDP-2,3-DIACYLGLUCOSAMINE HYDROLASE-RELATED"/>
    <property type="match status" value="1"/>
</dbReference>
<dbReference type="Pfam" id="PF00149">
    <property type="entry name" value="Metallophos"/>
    <property type="match status" value="1"/>
</dbReference>
<dbReference type="GO" id="GO:0016020">
    <property type="term" value="C:membrane"/>
    <property type="evidence" value="ECO:0007669"/>
    <property type="project" value="GOC"/>
</dbReference>
<reference evidence="8" key="1">
    <citation type="submission" date="2020-01" db="EMBL/GenBank/DDBJ databases">
        <authorList>
            <person name="Meier V. D."/>
            <person name="Meier V D."/>
        </authorList>
    </citation>
    <scope>NUCLEOTIDE SEQUENCE</scope>
    <source>
        <strain evidence="8">HLG_WM_MAG_10</strain>
    </source>
</reference>
<feature type="domain" description="Calcineurin-like phosphoesterase" evidence="7">
    <location>
        <begin position="3"/>
        <end position="208"/>
    </location>
</feature>
<evidence type="ECO:0000256" key="4">
    <source>
        <dbReference type="ARBA" id="ARBA00022801"/>
    </source>
</evidence>
<proteinExistence type="predicted"/>
<evidence type="ECO:0000256" key="5">
    <source>
        <dbReference type="ARBA" id="ARBA00023136"/>
    </source>
</evidence>
<dbReference type="Gene3D" id="3.60.21.10">
    <property type="match status" value="1"/>
</dbReference>
<dbReference type="GO" id="GO:0009245">
    <property type="term" value="P:lipid A biosynthetic process"/>
    <property type="evidence" value="ECO:0007669"/>
    <property type="project" value="TreeGrafter"/>
</dbReference>
<dbReference type="GO" id="GO:0008758">
    <property type="term" value="F:UDP-2,3-diacylglucosamine hydrolase activity"/>
    <property type="evidence" value="ECO:0007669"/>
    <property type="project" value="TreeGrafter"/>
</dbReference>
<dbReference type="InterPro" id="IPR029052">
    <property type="entry name" value="Metallo-depent_PP-like"/>
</dbReference>
<keyword evidence="5" id="KW-0472">Membrane</keyword>
<dbReference type="AlphaFoldDB" id="A0A6S6UK80"/>
<keyword evidence="1" id="KW-1003">Cell membrane</keyword>
<dbReference type="EMBL" id="CACVAQ010000542">
    <property type="protein sequence ID" value="CAA6830247.1"/>
    <property type="molecule type" value="Genomic_DNA"/>
</dbReference>
<evidence type="ECO:0000313" key="8">
    <source>
        <dbReference type="EMBL" id="CAA6830247.1"/>
    </source>
</evidence>
<sequence length="256" mass="30038">MKKIYFASDFHLGTPSLEASKLREQKILRWLHSIENDAKAIYLVGDIFDFWFEYKTVVPKGAVRLLGKIAELSDRGIDIHFFVGNHDIWMFDYFPNELGITVHHQPIQIELNGKQFFVGHGDGLGPMDYGYKRLKKIFTNRLCQWLFGWLHPDIGLRIANHSSSASRTAQTEPEYFLGAEKEWLLLYSNYKLKQLPEIDYFIFGHRHLPLDILLENQHSRYINLGEWFSQCTYAEFNGQELHLKAFENPSIELIQR</sequence>
<evidence type="ECO:0000256" key="1">
    <source>
        <dbReference type="ARBA" id="ARBA00022475"/>
    </source>
</evidence>
<dbReference type="CDD" id="cd07398">
    <property type="entry name" value="MPP_YbbF-LpxH"/>
    <property type="match status" value="1"/>
</dbReference>
<evidence type="ECO:0000256" key="6">
    <source>
        <dbReference type="ARBA" id="ARBA00023211"/>
    </source>
</evidence>
<keyword evidence="2" id="KW-0997">Cell inner membrane</keyword>
<dbReference type="PANTHER" id="PTHR34990:SF1">
    <property type="entry name" value="UDP-2,3-DIACYLGLUCOSAMINE HYDROLASE"/>
    <property type="match status" value="1"/>
</dbReference>
<keyword evidence="4 8" id="KW-0378">Hydrolase</keyword>
<dbReference type="InterPro" id="IPR004843">
    <property type="entry name" value="Calcineurin-like_PHP"/>
</dbReference>
<keyword evidence="3" id="KW-0479">Metal-binding</keyword>
<dbReference type="InterPro" id="IPR043461">
    <property type="entry name" value="LpxH-like"/>
</dbReference>
<name>A0A6S6UK80_9BACT</name>
<dbReference type="GO" id="GO:0046872">
    <property type="term" value="F:metal ion binding"/>
    <property type="evidence" value="ECO:0007669"/>
    <property type="project" value="UniProtKB-KW"/>
</dbReference>
<evidence type="ECO:0000256" key="3">
    <source>
        <dbReference type="ARBA" id="ARBA00022723"/>
    </source>
</evidence>
<evidence type="ECO:0000259" key="7">
    <source>
        <dbReference type="Pfam" id="PF00149"/>
    </source>
</evidence>
<dbReference type="SUPFAM" id="SSF56300">
    <property type="entry name" value="Metallo-dependent phosphatases"/>
    <property type="match status" value="1"/>
</dbReference>
<evidence type="ECO:0000256" key="2">
    <source>
        <dbReference type="ARBA" id="ARBA00022519"/>
    </source>
</evidence>
<dbReference type="EC" id="3.6.1.54" evidence="8"/>